<dbReference type="SUPFAM" id="SSF48452">
    <property type="entry name" value="TPR-like"/>
    <property type="match status" value="1"/>
</dbReference>
<feature type="region of interest" description="Disordered" evidence="1">
    <location>
        <begin position="1"/>
        <end position="40"/>
    </location>
</feature>
<protein>
    <submittedName>
        <fullName evidence="2">Putative thioredoxin</fullName>
    </submittedName>
</protein>
<dbReference type="SUPFAM" id="SSF52833">
    <property type="entry name" value="Thioredoxin-like"/>
    <property type="match status" value="1"/>
</dbReference>
<proteinExistence type="predicted"/>
<dbReference type="RefSeq" id="WP_091694631.1">
    <property type="nucleotide sequence ID" value="NZ_FPCG01000002.1"/>
</dbReference>
<dbReference type="EMBL" id="FPCG01000002">
    <property type="protein sequence ID" value="SFV21189.1"/>
    <property type="molecule type" value="Genomic_DNA"/>
</dbReference>
<gene>
    <name evidence="2" type="ORF">SAMN04487966_102229</name>
</gene>
<dbReference type="Gene3D" id="1.25.40.10">
    <property type="entry name" value="Tetratricopeptide repeat domain"/>
    <property type="match status" value="2"/>
</dbReference>
<dbReference type="InterPro" id="IPR011990">
    <property type="entry name" value="TPR-like_helical_dom_sf"/>
</dbReference>
<accession>A0A1I7MH13</accession>
<feature type="compositionally biased region" description="Pro residues" evidence="1">
    <location>
        <begin position="175"/>
        <end position="184"/>
    </location>
</feature>
<dbReference type="OrthoDB" id="5181746at2"/>
<dbReference type="Pfam" id="PF14561">
    <property type="entry name" value="TPR_20"/>
    <property type="match status" value="1"/>
</dbReference>
<sequence length="319" mass="33400">MTEQPPAPSHLRGAVDLSSLAARPTSESTRSAAGPDRADQASGSWVVRGVGEGELQQLIQLSARVPVLVHLRTSVTPVSDQLDQLLTPAVNGRQGRLVLAEVDADAHPQLLQVFGLTSGPAVIGILSAQPVPLLNQAVGADQLDSLLDELLQVAAQNGLTGTVPPLGPQEQAPADAPPAPPALPPLHQQAVDALAQGDPDAAIQAYRQALKENPGDDEAAVGLARVELMQRTATLDADAVRRAAADSPDDLEAQLRVADLDLVGGHVEDAFARLVRFIALHPGEDRETARAHLVQLYSVVGDQDPRTAASRRSLATALF</sequence>
<dbReference type="InterPro" id="IPR036249">
    <property type="entry name" value="Thioredoxin-like_sf"/>
</dbReference>
<feature type="region of interest" description="Disordered" evidence="1">
    <location>
        <begin position="161"/>
        <end position="185"/>
    </location>
</feature>
<reference evidence="2 3" key="1">
    <citation type="submission" date="2016-10" db="EMBL/GenBank/DDBJ databases">
        <authorList>
            <person name="de Groot N.N."/>
        </authorList>
    </citation>
    <scope>NUCLEOTIDE SEQUENCE [LARGE SCALE GENOMIC DNA]</scope>
    <source>
        <strain evidence="2 3">CGMCC 1.7054</strain>
    </source>
</reference>
<name>A0A1I7MH13_9MICC</name>
<dbReference type="Pfam" id="PF14559">
    <property type="entry name" value="TPR_19"/>
    <property type="match status" value="1"/>
</dbReference>
<keyword evidence="3" id="KW-1185">Reference proteome</keyword>
<organism evidence="2 3">
    <name type="scientific">Micrococcus terreus</name>
    <dbReference type="NCBI Taxonomy" id="574650"/>
    <lineage>
        <taxon>Bacteria</taxon>
        <taxon>Bacillati</taxon>
        <taxon>Actinomycetota</taxon>
        <taxon>Actinomycetes</taxon>
        <taxon>Micrococcales</taxon>
        <taxon>Micrococcaceae</taxon>
        <taxon>Micrococcus</taxon>
    </lineage>
</organism>
<dbReference type="AlphaFoldDB" id="A0A1I7MH13"/>
<evidence type="ECO:0000313" key="3">
    <source>
        <dbReference type="Proteomes" id="UP000198881"/>
    </source>
</evidence>
<evidence type="ECO:0000313" key="2">
    <source>
        <dbReference type="EMBL" id="SFV21189.1"/>
    </source>
</evidence>
<evidence type="ECO:0000256" key="1">
    <source>
        <dbReference type="SAM" id="MobiDB-lite"/>
    </source>
</evidence>
<dbReference type="STRING" id="574650.SAMN04487966_102229"/>
<dbReference type="Proteomes" id="UP000198881">
    <property type="component" value="Unassembled WGS sequence"/>
</dbReference>